<proteinExistence type="predicted"/>
<dbReference type="EMBL" id="LNYW01000075">
    <property type="protein sequence ID" value="KTD56216.1"/>
    <property type="molecule type" value="Genomic_DNA"/>
</dbReference>
<sequence>MKKIIFSLLMCIYIESFAAVVVVDNQPLPLEYQGNLYYWPLNLNITPDTKNLFITMDGIRKICFLNKAPPGLLEQVSLISIIIKGKKTDWNCFPYTTTYHEVRP</sequence>
<evidence type="ECO:0000313" key="2">
    <source>
        <dbReference type="EMBL" id="KTD56216.1"/>
    </source>
</evidence>
<keyword evidence="3" id="KW-1185">Reference proteome</keyword>
<feature type="signal peptide" evidence="1">
    <location>
        <begin position="1"/>
        <end position="18"/>
    </location>
</feature>
<accession>A0A0W0YGY6</accession>
<keyword evidence="1" id="KW-0732">Signal</keyword>
<dbReference type="PATRIC" id="fig|1122169.6.peg.3343"/>
<name>A0A0W0YGY6_9GAMM</name>
<evidence type="ECO:0008006" key="4">
    <source>
        <dbReference type="Google" id="ProtNLM"/>
    </source>
</evidence>
<evidence type="ECO:0000256" key="1">
    <source>
        <dbReference type="SAM" id="SignalP"/>
    </source>
</evidence>
<evidence type="ECO:0000313" key="3">
    <source>
        <dbReference type="Proteomes" id="UP000054600"/>
    </source>
</evidence>
<dbReference type="eggNOG" id="ENOG5030PK2">
    <property type="taxonomic scope" value="Bacteria"/>
</dbReference>
<dbReference type="RefSeq" id="WP_018577762.1">
    <property type="nucleotide sequence ID" value="NZ_KB892410.1"/>
</dbReference>
<organism evidence="2 3">
    <name type="scientific">Legionella shakespearei DSM 23087</name>
    <dbReference type="NCBI Taxonomy" id="1122169"/>
    <lineage>
        <taxon>Bacteria</taxon>
        <taxon>Pseudomonadati</taxon>
        <taxon>Pseudomonadota</taxon>
        <taxon>Gammaproteobacteria</taxon>
        <taxon>Legionellales</taxon>
        <taxon>Legionellaceae</taxon>
        <taxon>Legionella</taxon>
    </lineage>
</organism>
<comment type="caution">
    <text evidence="2">The sequence shown here is derived from an EMBL/GenBank/DDBJ whole genome shotgun (WGS) entry which is preliminary data.</text>
</comment>
<protein>
    <recommendedName>
        <fullName evidence="4">Secreted protein</fullName>
    </recommendedName>
</protein>
<gene>
    <name evidence="2" type="ORF">Lsha_2904</name>
</gene>
<dbReference type="AlphaFoldDB" id="A0A0W0YGY6"/>
<dbReference type="Proteomes" id="UP000054600">
    <property type="component" value="Unassembled WGS sequence"/>
</dbReference>
<reference evidence="2 3" key="1">
    <citation type="submission" date="2015-11" db="EMBL/GenBank/DDBJ databases">
        <title>Genomic analysis of 38 Legionella species identifies large and diverse effector repertoires.</title>
        <authorList>
            <person name="Burstein D."/>
            <person name="Amaro F."/>
            <person name="Zusman T."/>
            <person name="Lifshitz Z."/>
            <person name="Cohen O."/>
            <person name="Gilbert J.A."/>
            <person name="Pupko T."/>
            <person name="Shuman H.A."/>
            <person name="Segal G."/>
        </authorList>
    </citation>
    <scope>NUCLEOTIDE SEQUENCE [LARGE SCALE GENOMIC DNA]</scope>
    <source>
        <strain evidence="2 3">ATCC 49655</strain>
    </source>
</reference>
<dbReference type="OrthoDB" id="5652365at2"/>
<feature type="chain" id="PRO_5006917689" description="Secreted protein" evidence="1">
    <location>
        <begin position="19"/>
        <end position="104"/>
    </location>
</feature>
<dbReference type="STRING" id="1122169.Lsha_2904"/>